<dbReference type="SUPFAM" id="SSF55060">
    <property type="entry name" value="GHMP Kinase, C-terminal domain"/>
    <property type="match status" value="1"/>
</dbReference>
<feature type="domain" description="GHMP kinase N-terminal" evidence="12">
    <location>
        <begin position="80"/>
        <end position="168"/>
    </location>
</feature>
<keyword evidence="2" id="KW-0963">Cytoplasm</keyword>
<keyword evidence="10" id="KW-0119">Carbohydrate metabolism</keyword>
<protein>
    <recommendedName>
        <fullName evidence="11">Galactokinase</fullName>
        <ecNumber evidence="11">2.7.1.6</ecNumber>
    </recommendedName>
</protein>
<keyword evidence="8" id="KW-0460">Magnesium</keyword>
<reference evidence="15 16" key="1">
    <citation type="submission" date="2020-03" db="EMBL/GenBank/DDBJ databases">
        <title>Genomic Encyclopedia of Type Strains, Phase IV (KMG-IV): sequencing the most valuable type-strain genomes for metagenomic binning, comparative biology and taxonomic classification.</title>
        <authorList>
            <person name="Goeker M."/>
        </authorList>
    </citation>
    <scope>NUCLEOTIDE SEQUENCE [LARGE SCALE GENOMIC DNA]</scope>
    <source>
        <strain evidence="15 16">DSM 29762</strain>
    </source>
</reference>
<dbReference type="GO" id="GO:0046872">
    <property type="term" value="F:metal ion binding"/>
    <property type="evidence" value="ECO:0007669"/>
    <property type="project" value="UniProtKB-KW"/>
</dbReference>
<comment type="caution">
    <text evidence="15">The sequence shown here is derived from an EMBL/GenBank/DDBJ whole genome shotgun (WGS) entry which is preliminary data.</text>
</comment>
<evidence type="ECO:0000256" key="6">
    <source>
        <dbReference type="ARBA" id="ARBA00022777"/>
    </source>
</evidence>
<dbReference type="PROSITE" id="PS00106">
    <property type="entry name" value="GALACTOKINASE"/>
    <property type="match status" value="1"/>
</dbReference>
<dbReference type="PRINTS" id="PR00473">
    <property type="entry name" value="GALCTOKINASE"/>
</dbReference>
<dbReference type="InterPro" id="IPR013750">
    <property type="entry name" value="GHMP_kinase_C_dom"/>
</dbReference>
<dbReference type="InterPro" id="IPR014721">
    <property type="entry name" value="Ribsml_uS5_D2-typ_fold_subgr"/>
</dbReference>
<comment type="similarity">
    <text evidence="1">Belongs to the GHMP kinase family. GalK subfamily.</text>
</comment>
<gene>
    <name evidence="15" type="ORF">GGR42_002412</name>
</gene>
<evidence type="ECO:0000259" key="12">
    <source>
        <dbReference type="Pfam" id="PF00288"/>
    </source>
</evidence>
<dbReference type="InterPro" id="IPR020568">
    <property type="entry name" value="Ribosomal_Su5_D2-typ_SF"/>
</dbReference>
<evidence type="ECO:0000313" key="16">
    <source>
        <dbReference type="Proteomes" id="UP000590442"/>
    </source>
</evidence>
<evidence type="ECO:0000259" key="13">
    <source>
        <dbReference type="Pfam" id="PF08544"/>
    </source>
</evidence>
<keyword evidence="4" id="KW-0479">Metal-binding</keyword>
<dbReference type="InterPro" id="IPR006206">
    <property type="entry name" value="Mevalonate/galactokinase"/>
</dbReference>
<evidence type="ECO:0000256" key="9">
    <source>
        <dbReference type="ARBA" id="ARBA00023144"/>
    </source>
</evidence>
<proteinExistence type="inferred from homology"/>
<dbReference type="FunFam" id="3.30.70.890:FF:000001">
    <property type="entry name" value="Galactokinase"/>
    <property type="match status" value="1"/>
</dbReference>
<dbReference type="Pfam" id="PF00288">
    <property type="entry name" value="GHMP_kinases_N"/>
    <property type="match status" value="1"/>
</dbReference>
<dbReference type="InterPro" id="IPR000705">
    <property type="entry name" value="Galactokinase"/>
</dbReference>
<dbReference type="Proteomes" id="UP000590442">
    <property type="component" value="Unassembled WGS sequence"/>
</dbReference>
<dbReference type="Pfam" id="PF08544">
    <property type="entry name" value="GHMP_kinases_C"/>
    <property type="match status" value="1"/>
</dbReference>
<dbReference type="GO" id="GO:0005524">
    <property type="term" value="F:ATP binding"/>
    <property type="evidence" value="ECO:0007669"/>
    <property type="project" value="UniProtKB-UniRule"/>
</dbReference>
<keyword evidence="9" id="KW-0299">Galactose metabolism</keyword>
<evidence type="ECO:0000256" key="4">
    <source>
        <dbReference type="ARBA" id="ARBA00022723"/>
    </source>
</evidence>
<evidence type="ECO:0000256" key="8">
    <source>
        <dbReference type="ARBA" id="ARBA00022842"/>
    </source>
</evidence>
<keyword evidence="6 15" id="KW-0418">Kinase</keyword>
<dbReference type="InterPro" id="IPR036554">
    <property type="entry name" value="GHMP_kinase_C_sf"/>
</dbReference>
<keyword evidence="3 15" id="KW-0808">Transferase</keyword>
<dbReference type="Gene3D" id="3.30.230.10">
    <property type="match status" value="1"/>
</dbReference>
<dbReference type="PRINTS" id="PR00959">
    <property type="entry name" value="MEVGALKINASE"/>
</dbReference>
<dbReference type="InterPro" id="IPR019741">
    <property type="entry name" value="Galactokinase_CS"/>
</dbReference>
<dbReference type="PANTHER" id="PTHR10457:SF7">
    <property type="entry name" value="GALACTOKINASE-RELATED"/>
    <property type="match status" value="1"/>
</dbReference>
<dbReference type="SUPFAM" id="SSF54211">
    <property type="entry name" value="Ribosomal protein S5 domain 2-like"/>
    <property type="match status" value="1"/>
</dbReference>
<evidence type="ECO:0000256" key="1">
    <source>
        <dbReference type="ARBA" id="ARBA00006566"/>
    </source>
</evidence>
<dbReference type="EC" id="2.7.1.6" evidence="11"/>
<evidence type="ECO:0000256" key="10">
    <source>
        <dbReference type="ARBA" id="ARBA00023277"/>
    </source>
</evidence>
<keyword evidence="7" id="KW-0067">ATP-binding</keyword>
<dbReference type="GO" id="GO:0004335">
    <property type="term" value="F:galactokinase activity"/>
    <property type="evidence" value="ECO:0007669"/>
    <property type="project" value="UniProtKB-UniRule"/>
</dbReference>
<feature type="domain" description="GHMP kinase C-terminal" evidence="13">
    <location>
        <begin position="271"/>
        <end position="353"/>
    </location>
</feature>
<organism evidence="15 16">
    <name type="scientific">Saonia flava</name>
    <dbReference type="NCBI Taxonomy" id="523696"/>
    <lineage>
        <taxon>Bacteria</taxon>
        <taxon>Pseudomonadati</taxon>
        <taxon>Bacteroidota</taxon>
        <taxon>Flavobacteriia</taxon>
        <taxon>Flavobacteriales</taxon>
        <taxon>Flavobacteriaceae</taxon>
        <taxon>Saonia</taxon>
    </lineage>
</organism>
<dbReference type="Pfam" id="PF10509">
    <property type="entry name" value="GalKase_gal_bdg"/>
    <property type="match status" value="1"/>
</dbReference>
<dbReference type="InterPro" id="IPR019539">
    <property type="entry name" value="GalKase_N"/>
</dbReference>
<evidence type="ECO:0000256" key="11">
    <source>
        <dbReference type="NCBIfam" id="TIGR00131"/>
    </source>
</evidence>
<dbReference type="PANTHER" id="PTHR10457">
    <property type="entry name" value="MEVALONATE KINASE/GALACTOKINASE"/>
    <property type="match status" value="1"/>
</dbReference>
<dbReference type="AlphaFoldDB" id="A0A846QYF0"/>
<evidence type="ECO:0000256" key="3">
    <source>
        <dbReference type="ARBA" id="ARBA00022679"/>
    </source>
</evidence>
<dbReference type="InterPro" id="IPR006204">
    <property type="entry name" value="GHMP_kinase_N_dom"/>
</dbReference>
<sequence>MKSKTLRKTIEVNSPGRINLIGEHIDYNGGLVLPAAINLRIRLSLKKNYTDTISVWSEDYKKGFKLNLKSIAPSNQQWENYIAGVLFLIDKVVPNKLEGFDCFITSKLPMGSGISSSAALECGIAKGVNALFNLDLSDEELIGIAQQAEHSFVGTNCGVMDQYAVIKGVENGFLLLNCNEHRHTIIPSNLGAHKIVLLNTNVSHNLSTSEYNLRRKECNLALKKIQEVYPEYLFLADVPKSVLLKFKTKMAVHLFKRATYVIEENHRVKKAAKALKKEALRNLGNLMYESHKGLKELYEVSCAELDFLVDFSKTSENVIGSRMMGGGFGGCTINLVHKDYASEFINTASKAYKQEFNIELTPTIVKIGNGVTVHEYEN</sequence>
<evidence type="ECO:0000256" key="2">
    <source>
        <dbReference type="ARBA" id="ARBA00022490"/>
    </source>
</evidence>
<dbReference type="GO" id="GO:0005829">
    <property type="term" value="C:cytosol"/>
    <property type="evidence" value="ECO:0007669"/>
    <property type="project" value="TreeGrafter"/>
</dbReference>
<feature type="domain" description="Galactokinase N-terminal" evidence="14">
    <location>
        <begin position="12"/>
        <end position="45"/>
    </location>
</feature>
<evidence type="ECO:0000256" key="5">
    <source>
        <dbReference type="ARBA" id="ARBA00022741"/>
    </source>
</evidence>
<dbReference type="FunFam" id="3.30.230.10:FF:000017">
    <property type="entry name" value="Galactokinase"/>
    <property type="match status" value="1"/>
</dbReference>
<accession>A0A846QYF0</accession>
<keyword evidence="5" id="KW-0547">Nucleotide-binding</keyword>
<dbReference type="GO" id="GO:0006012">
    <property type="term" value="P:galactose metabolic process"/>
    <property type="evidence" value="ECO:0007669"/>
    <property type="project" value="UniProtKB-UniRule"/>
</dbReference>
<keyword evidence="16" id="KW-1185">Reference proteome</keyword>
<evidence type="ECO:0000259" key="14">
    <source>
        <dbReference type="Pfam" id="PF10509"/>
    </source>
</evidence>
<evidence type="ECO:0000313" key="15">
    <source>
        <dbReference type="EMBL" id="NJB71950.1"/>
    </source>
</evidence>
<name>A0A846QYF0_9FLAO</name>
<evidence type="ECO:0000256" key="7">
    <source>
        <dbReference type="ARBA" id="ARBA00022840"/>
    </source>
</evidence>
<dbReference type="RefSeq" id="WP_167964224.1">
    <property type="nucleotide sequence ID" value="NZ_JAATJJ010000001.1"/>
</dbReference>
<dbReference type="PIRSF" id="PIRSF000530">
    <property type="entry name" value="Galactokinase"/>
    <property type="match status" value="1"/>
</dbReference>
<dbReference type="EMBL" id="JAATJJ010000001">
    <property type="protein sequence ID" value="NJB71950.1"/>
    <property type="molecule type" value="Genomic_DNA"/>
</dbReference>
<dbReference type="NCBIfam" id="TIGR00131">
    <property type="entry name" value="gal_kin"/>
    <property type="match status" value="1"/>
</dbReference>
<dbReference type="Gene3D" id="3.30.70.890">
    <property type="entry name" value="GHMP kinase, C-terminal domain"/>
    <property type="match status" value="1"/>
</dbReference>